<feature type="domain" description="EF-hand" evidence="8">
    <location>
        <begin position="419"/>
        <end position="454"/>
    </location>
</feature>
<dbReference type="Pfam" id="PF00569">
    <property type="entry name" value="ZZ"/>
    <property type="match status" value="1"/>
</dbReference>
<dbReference type="SMART" id="SM00054">
    <property type="entry name" value="EFh"/>
    <property type="match status" value="2"/>
</dbReference>
<dbReference type="Proteomes" id="UP000504637">
    <property type="component" value="Unplaced"/>
</dbReference>
<dbReference type="PANTHER" id="PTHR15090">
    <property type="entry name" value="SEQUESTOSOME 1-RELATED"/>
    <property type="match status" value="1"/>
</dbReference>
<dbReference type="PRINTS" id="PR00450">
    <property type="entry name" value="RECOVERIN"/>
</dbReference>
<dbReference type="InterPro" id="IPR052260">
    <property type="entry name" value="Autophagy_Rcpt_SigReg"/>
</dbReference>
<evidence type="ECO:0000256" key="1">
    <source>
        <dbReference type="ARBA" id="ARBA00022723"/>
    </source>
</evidence>
<dbReference type="InterPro" id="IPR000433">
    <property type="entry name" value="Znf_ZZ"/>
</dbReference>
<accession>A0A6J3MH86</accession>
<evidence type="ECO:0008006" key="11">
    <source>
        <dbReference type="Google" id="ProtNLM"/>
    </source>
</evidence>
<evidence type="ECO:0000259" key="7">
    <source>
        <dbReference type="PROSITE" id="PS50135"/>
    </source>
</evidence>
<reference evidence="10" key="3">
    <citation type="submission" date="2025-08" db="UniProtKB">
        <authorList>
            <consortium name="RefSeq"/>
        </authorList>
    </citation>
    <scope>IDENTIFICATION</scope>
    <source>
        <strain evidence="10">CBS 342.82</strain>
    </source>
</reference>
<proteinExistence type="predicted"/>
<dbReference type="PROSITE" id="PS50222">
    <property type="entry name" value="EF_HAND_2"/>
    <property type="match status" value="2"/>
</dbReference>
<reference evidence="10" key="1">
    <citation type="submission" date="2020-01" db="EMBL/GenBank/DDBJ databases">
        <authorList>
            <consortium name="DOE Joint Genome Institute"/>
            <person name="Haridas S."/>
            <person name="Albert R."/>
            <person name="Binder M."/>
            <person name="Bloem J."/>
            <person name="Labutti K."/>
            <person name="Salamov A."/>
            <person name="Andreopoulos B."/>
            <person name="Baker S.E."/>
            <person name="Barry K."/>
            <person name="Bills G."/>
            <person name="Bluhm B.H."/>
            <person name="Cannon C."/>
            <person name="Castanera R."/>
            <person name="Culley D.E."/>
            <person name="Daum C."/>
            <person name="Ezra D."/>
            <person name="Gonzalez J.B."/>
            <person name="Henrissat B."/>
            <person name="Kuo A."/>
            <person name="Liang C."/>
            <person name="Lipzen A."/>
            <person name="Lutzoni F."/>
            <person name="Magnuson J."/>
            <person name="Mondo S."/>
            <person name="Nolan M."/>
            <person name="Ohm R."/>
            <person name="Pangilinan J."/>
            <person name="Park H.-J."/>
            <person name="Ramirez L."/>
            <person name="Alfaro M."/>
            <person name="Sun H."/>
            <person name="Tritt A."/>
            <person name="Yoshinaga Y."/>
            <person name="Zwiers L.-H."/>
            <person name="Turgeon B.G."/>
            <person name="Goodwin S.B."/>
            <person name="Spatafora J.W."/>
            <person name="Crous P.W."/>
            <person name="Grigoriev I.V."/>
        </authorList>
    </citation>
    <scope>NUCLEOTIDE SEQUENCE</scope>
    <source>
        <strain evidence="10">CBS 342.82</strain>
    </source>
</reference>
<name>A0A6J3MH86_9PEZI</name>
<dbReference type="PROSITE" id="PS01357">
    <property type="entry name" value="ZF_ZZ_1"/>
    <property type="match status" value="1"/>
</dbReference>
<keyword evidence="3" id="KW-0862">Zinc</keyword>
<evidence type="ECO:0000256" key="2">
    <source>
        <dbReference type="ARBA" id="ARBA00022771"/>
    </source>
</evidence>
<dbReference type="Gene3D" id="1.10.238.10">
    <property type="entry name" value="EF-hand"/>
    <property type="match status" value="1"/>
</dbReference>
<dbReference type="AlphaFoldDB" id="A0A6J3MH86"/>
<reference evidence="10" key="2">
    <citation type="submission" date="2020-04" db="EMBL/GenBank/DDBJ databases">
        <authorList>
            <consortium name="NCBI Genome Project"/>
        </authorList>
    </citation>
    <scope>NUCLEOTIDE SEQUENCE</scope>
    <source>
        <strain evidence="10">CBS 342.82</strain>
    </source>
</reference>
<feature type="domain" description="ZZ-type" evidence="7">
    <location>
        <begin position="241"/>
        <end position="292"/>
    </location>
</feature>
<protein>
    <recommendedName>
        <fullName evidence="11">EF-hand</fullName>
    </recommendedName>
</protein>
<dbReference type="InterPro" id="IPR011992">
    <property type="entry name" value="EF-hand-dom_pair"/>
</dbReference>
<organism evidence="10">
    <name type="scientific">Dissoconium aciculare CBS 342.82</name>
    <dbReference type="NCBI Taxonomy" id="1314786"/>
    <lineage>
        <taxon>Eukaryota</taxon>
        <taxon>Fungi</taxon>
        <taxon>Dikarya</taxon>
        <taxon>Ascomycota</taxon>
        <taxon>Pezizomycotina</taxon>
        <taxon>Dothideomycetes</taxon>
        <taxon>Dothideomycetidae</taxon>
        <taxon>Mycosphaerellales</taxon>
        <taxon>Dissoconiaceae</taxon>
        <taxon>Dissoconium</taxon>
    </lineage>
</organism>
<keyword evidence="9" id="KW-1185">Reference proteome</keyword>
<dbReference type="RefSeq" id="XP_033464279.1">
    <property type="nucleotide sequence ID" value="XM_033602775.1"/>
</dbReference>
<evidence type="ECO:0000313" key="10">
    <source>
        <dbReference type="RefSeq" id="XP_033464279.1"/>
    </source>
</evidence>
<dbReference type="InterPro" id="IPR043145">
    <property type="entry name" value="Znf_ZZ_sf"/>
</dbReference>
<dbReference type="CDD" id="cd02340">
    <property type="entry name" value="ZZ_NBR1_like"/>
    <property type="match status" value="1"/>
</dbReference>
<evidence type="ECO:0000256" key="4">
    <source>
        <dbReference type="ARBA" id="ARBA00022837"/>
    </source>
</evidence>
<keyword evidence="1" id="KW-0479">Metal-binding</keyword>
<keyword evidence="4" id="KW-0106">Calcium</keyword>
<feature type="domain" description="EF-hand" evidence="8">
    <location>
        <begin position="383"/>
        <end position="418"/>
    </location>
</feature>
<evidence type="ECO:0000256" key="6">
    <source>
        <dbReference type="SAM" id="MobiDB-lite"/>
    </source>
</evidence>
<dbReference type="SMART" id="SM00291">
    <property type="entry name" value="ZnF_ZZ"/>
    <property type="match status" value="1"/>
</dbReference>
<keyword evidence="2 5" id="KW-0863">Zinc-finger</keyword>
<dbReference type="PROSITE" id="PS50135">
    <property type="entry name" value="ZF_ZZ_2"/>
    <property type="match status" value="1"/>
</dbReference>
<evidence type="ECO:0000313" key="9">
    <source>
        <dbReference type="Proteomes" id="UP000504637"/>
    </source>
</evidence>
<feature type="region of interest" description="Disordered" evidence="6">
    <location>
        <begin position="560"/>
        <end position="620"/>
    </location>
</feature>
<dbReference type="PANTHER" id="PTHR15090:SF8">
    <property type="entry name" value="ZZ-TYPE ZINC FINGER-CONTAINING PROTEIN"/>
    <property type="match status" value="1"/>
</dbReference>
<dbReference type="CDD" id="cd00051">
    <property type="entry name" value="EFh"/>
    <property type="match status" value="1"/>
</dbReference>
<sequence>MAQHFSHWAQNRPILLTLTSVAAVAFGIWTVTQTSPSKSALRRSGAVHRQHRADYGTISCSRPTHDAPLGRVILTKDGQQVFNCNIATTPMPSYEGYFHLHRGELVDLRSVALRLAIESCRTPQPDVFRGQMAILGLSDLVEAMRTGTRDDFERQMRATSNLPATSNFHLDVSESEWRDLTTASSQALDSSMALDFDQRTISDVTDVNMRRRTTEKDPSQELRSLLYHIAEEDAKRQSYVHRGVHCEECSSVIRGVRWHCLQCLDFDLCSLCEANTRHTPSHVFAKIKIPIPWLYNKLDRSFENWYPGPNLGSAGETYMGVGTAESLANKHSFSQPQIEALFEQFSCLVNVEWEDDLERINWAFDRRAFNAALSHQRWRSQTAASLLYDRMFDFYDTDKNGLLGFEEFVSGIAYLRGVERKGSLARAIRGYDLDDDGFIDRNDMLRIMEASFVISREITNDLVEAQTLAQISDHDAIESLRGRQPISSILQDGDIDERAERIVEGKTIDAFGDKQPDPCTATIIAAEEMWPTEFTPRPLEPGSSEEYLAYRAYLDMLTGRPSETESELNESKDSSSPSKTEDALSPTESKDNASAAKLEDDSPSLNLKPDSTPASVLAKQSESGHRGILWKLVVNSINELLDDIFKEHEDEEKAAIATAQLRHERRRDIQQYIEAEQRTGDVASSKKDIDMMTDDSAFQTSELQPCTYITGTFNGEPMESVSAVAYEAQDAVSKPVEESEPEPESSTYSLERLVALEKAAQKMTSRGGPGRLSYAEVESAADTRDHIRALVRTWLDYASF</sequence>
<evidence type="ECO:0000256" key="5">
    <source>
        <dbReference type="PROSITE-ProRule" id="PRU00228"/>
    </source>
</evidence>
<dbReference type="SUPFAM" id="SSF47473">
    <property type="entry name" value="EF-hand"/>
    <property type="match status" value="1"/>
</dbReference>
<evidence type="ECO:0000259" key="8">
    <source>
        <dbReference type="PROSITE" id="PS50222"/>
    </source>
</evidence>
<dbReference type="GO" id="GO:0005509">
    <property type="term" value="F:calcium ion binding"/>
    <property type="evidence" value="ECO:0007669"/>
    <property type="project" value="InterPro"/>
</dbReference>
<dbReference type="GO" id="GO:0008270">
    <property type="term" value="F:zinc ion binding"/>
    <property type="evidence" value="ECO:0007669"/>
    <property type="project" value="UniProtKB-KW"/>
</dbReference>
<dbReference type="OrthoDB" id="2122982at2759"/>
<evidence type="ECO:0000256" key="3">
    <source>
        <dbReference type="ARBA" id="ARBA00022833"/>
    </source>
</evidence>
<dbReference type="Gene3D" id="3.30.60.90">
    <property type="match status" value="1"/>
</dbReference>
<dbReference type="InterPro" id="IPR018247">
    <property type="entry name" value="EF_Hand_1_Ca_BS"/>
</dbReference>
<dbReference type="InterPro" id="IPR002048">
    <property type="entry name" value="EF_hand_dom"/>
</dbReference>
<dbReference type="GeneID" id="54360575"/>
<dbReference type="SUPFAM" id="SSF57850">
    <property type="entry name" value="RING/U-box"/>
    <property type="match status" value="1"/>
</dbReference>
<gene>
    <name evidence="10" type="ORF">K489DRAFT_366427</name>
</gene>
<dbReference type="PROSITE" id="PS00018">
    <property type="entry name" value="EF_HAND_1"/>
    <property type="match status" value="2"/>
</dbReference>